<dbReference type="SUPFAM" id="SSF101738">
    <property type="entry name" value="SspB-like"/>
    <property type="match status" value="1"/>
</dbReference>
<dbReference type="InterPro" id="IPR036760">
    <property type="entry name" value="SspB-like_sf"/>
</dbReference>
<organism evidence="2 3">
    <name type="scientific">Pacificispira spongiicola</name>
    <dbReference type="NCBI Taxonomy" id="2729598"/>
    <lineage>
        <taxon>Bacteria</taxon>
        <taxon>Pseudomonadati</taxon>
        <taxon>Pseudomonadota</taxon>
        <taxon>Alphaproteobacteria</taxon>
        <taxon>Rhodospirillales</taxon>
        <taxon>Rhodospirillaceae</taxon>
        <taxon>Pacificispira</taxon>
    </lineage>
</organism>
<dbReference type="AlphaFoldDB" id="A0A7Y0DZK2"/>
<sequence>MNEDLLGYNEMVEQAMRSVVRKALERAAKGGLPGNHHFYITFRTDHPDVMIPRRLAEQYQEEMTIVLQHQFWGLQPDDEGFDVELSFNRRHEHLRIPYAALITFADPSVNFGLQFHVEVEDDDHIVAHTAEAASDEKGPGRGDMEIAENSDDTPISDDDADGDDDDPAENGGNVVTLDFTRKK</sequence>
<dbReference type="InterPro" id="IPR007481">
    <property type="entry name" value="SspB"/>
</dbReference>
<evidence type="ECO:0000256" key="1">
    <source>
        <dbReference type="SAM" id="MobiDB-lite"/>
    </source>
</evidence>
<dbReference type="Proteomes" id="UP000539372">
    <property type="component" value="Unassembled WGS sequence"/>
</dbReference>
<evidence type="ECO:0008006" key="4">
    <source>
        <dbReference type="Google" id="ProtNLM"/>
    </source>
</evidence>
<feature type="region of interest" description="Disordered" evidence="1">
    <location>
        <begin position="130"/>
        <end position="183"/>
    </location>
</feature>
<dbReference type="RefSeq" id="WP_169623994.1">
    <property type="nucleotide sequence ID" value="NZ_JABBNT010000001.1"/>
</dbReference>
<name>A0A7Y0DZK2_9PROT</name>
<reference evidence="2 3" key="1">
    <citation type="submission" date="2020-04" db="EMBL/GenBank/DDBJ databases">
        <title>Rhodospirillaceae bacterium KN72 isolated from deep sea.</title>
        <authorList>
            <person name="Zhang D.-C."/>
        </authorList>
    </citation>
    <scope>NUCLEOTIDE SEQUENCE [LARGE SCALE GENOMIC DNA]</scope>
    <source>
        <strain evidence="2 3">KN72</strain>
    </source>
</reference>
<evidence type="ECO:0000313" key="2">
    <source>
        <dbReference type="EMBL" id="NMM43741.1"/>
    </source>
</evidence>
<dbReference type="Gene3D" id="2.30.30.220">
    <property type="entry name" value="SspB-like"/>
    <property type="match status" value="1"/>
</dbReference>
<dbReference type="Pfam" id="PF04386">
    <property type="entry name" value="SspB"/>
    <property type="match status" value="1"/>
</dbReference>
<evidence type="ECO:0000313" key="3">
    <source>
        <dbReference type="Proteomes" id="UP000539372"/>
    </source>
</evidence>
<gene>
    <name evidence="2" type="ORF">HH303_04580</name>
</gene>
<comment type="caution">
    <text evidence="2">The sequence shown here is derived from an EMBL/GenBank/DDBJ whole genome shotgun (WGS) entry which is preliminary data.</text>
</comment>
<keyword evidence="3" id="KW-1185">Reference proteome</keyword>
<accession>A0A7Y0DZK2</accession>
<feature type="compositionally biased region" description="Basic and acidic residues" evidence="1">
    <location>
        <begin position="134"/>
        <end position="144"/>
    </location>
</feature>
<protein>
    <recommendedName>
        <fullName evidence="4">Stringent starvation protein B</fullName>
    </recommendedName>
</protein>
<dbReference type="EMBL" id="JABBNT010000001">
    <property type="protein sequence ID" value="NMM43741.1"/>
    <property type="molecule type" value="Genomic_DNA"/>
</dbReference>
<proteinExistence type="predicted"/>
<feature type="compositionally biased region" description="Acidic residues" evidence="1">
    <location>
        <begin position="145"/>
        <end position="168"/>
    </location>
</feature>